<dbReference type="PANTHER" id="PTHR10652:SF0">
    <property type="entry name" value="ADENYLYL CYCLASE-ASSOCIATED PROTEIN"/>
    <property type="match status" value="1"/>
</dbReference>
<dbReference type="InterPro" id="IPR018106">
    <property type="entry name" value="CAP_CS_N"/>
</dbReference>
<evidence type="ECO:0000313" key="3">
    <source>
        <dbReference type="EMBL" id="WFD48982.1"/>
    </source>
</evidence>
<dbReference type="PROSITE" id="PS01088">
    <property type="entry name" value="CAP_1"/>
    <property type="match status" value="1"/>
</dbReference>
<evidence type="ECO:0000259" key="2">
    <source>
        <dbReference type="Pfam" id="PF21938"/>
    </source>
</evidence>
<dbReference type="InterPro" id="IPR013992">
    <property type="entry name" value="Adenylate_cyclase-assoc_CAP_N"/>
</dbReference>
<dbReference type="Pfam" id="PF21938">
    <property type="entry name" value="CAP_N"/>
    <property type="match status" value="1"/>
</dbReference>
<proteinExistence type="predicted"/>
<dbReference type="InterPro" id="IPR053950">
    <property type="entry name" value="CAP_N"/>
</dbReference>
<dbReference type="Proteomes" id="UP000818624">
    <property type="component" value="Chromosome 3"/>
</dbReference>
<dbReference type="SUPFAM" id="SSF101278">
    <property type="entry name" value="N-terminal domain of adenylylcyclase associated protein, CAP"/>
    <property type="match status" value="1"/>
</dbReference>
<dbReference type="InterPro" id="IPR001837">
    <property type="entry name" value="Adenylate_cyclase-assoc_CAP"/>
</dbReference>
<accession>A0ABY8ETQ6</accession>
<keyword evidence="4" id="KW-1185">Reference proteome</keyword>
<feature type="domain" description="CAP N-terminal" evidence="2">
    <location>
        <begin position="109"/>
        <end position="235"/>
    </location>
</feature>
<name>A0ABY8ETQ6_MALFU</name>
<dbReference type="PANTHER" id="PTHR10652">
    <property type="entry name" value="ADENYLYL CYCLASE-ASSOCIATED PROTEIN"/>
    <property type="match status" value="1"/>
</dbReference>
<gene>
    <name evidence="3" type="primary">SRV2_2</name>
    <name evidence="3" type="ORF">GLX27_003655</name>
</gene>
<sequence length="241" mass="24809">MSSSGIGNLQTLLKRLEAATSRLEDIAIAQGRDVPASDVLRTSEAPTDTSRTTSTSTEAVTDVSVGGAAATAAAAATEPTSASAPASISAPAVEVAPPAVAGWDADVVPALDAFVQQSAAIAPLLGEQAAAVRAAFDQVRTIVRVASACQKPAGGAGAPAFAPFLQPLQAELQRVLDLRDKNRGEKALFNHLSTVSEGIPAVGWVAVEPTPVPYVNEMKDSAQFYANRVLKEFKERCVGVC</sequence>
<feature type="region of interest" description="Disordered" evidence="1">
    <location>
        <begin position="37"/>
        <end position="61"/>
    </location>
</feature>
<evidence type="ECO:0000256" key="1">
    <source>
        <dbReference type="SAM" id="MobiDB-lite"/>
    </source>
</evidence>
<reference evidence="3 4" key="1">
    <citation type="journal article" date="2020" name="Elife">
        <title>Loss of centromere function drives karyotype evolution in closely related Malassezia species.</title>
        <authorList>
            <person name="Sankaranarayanan S.R."/>
            <person name="Ianiri G."/>
            <person name="Coelho M.A."/>
            <person name="Reza M.H."/>
            <person name="Thimmappa B.C."/>
            <person name="Ganguly P."/>
            <person name="Vadnala R.N."/>
            <person name="Sun S."/>
            <person name="Siddharthan R."/>
            <person name="Tellgren-Roth C."/>
            <person name="Dawson T.L."/>
            <person name="Heitman J."/>
            <person name="Sanyal K."/>
        </authorList>
    </citation>
    <scope>NUCLEOTIDE SEQUENCE [LARGE SCALE GENOMIC DNA]</scope>
    <source>
        <strain evidence="3">CBS14141</strain>
    </source>
</reference>
<dbReference type="InterPro" id="IPR036222">
    <property type="entry name" value="CAP_N_sf"/>
</dbReference>
<protein>
    <submittedName>
        <fullName evidence="3">Suppressor of rasval19</fullName>
    </submittedName>
</protein>
<feature type="compositionally biased region" description="Low complexity" evidence="1">
    <location>
        <begin position="47"/>
        <end position="61"/>
    </location>
</feature>
<organism evidence="3 4">
    <name type="scientific">Malassezia furfur</name>
    <name type="common">Pityriasis versicolor infection agent</name>
    <name type="synonym">Pityrosporum furfur</name>
    <dbReference type="NCBI Taxonomy" id="55194"/>
    <lineage>
        <taxon>Eukaryota</taxon>
        <taxon>Fungi</taxon>
        <taxon>Dikarya</taxon>
        <taxon>Basidiomycota</taxon>
        <taxon>Ustilaginomycotina</taxon>
        <taxon>Malasseziomycetes</taxon>
        <taxon>Malasseziales</taxon>
        <taxon>Malasseziaceae</taxon>
        <taxon>Malassezia</taxon>
    </lineage>
</organism>
<dbReference type="Gene3D" id="1.25.40.330">
    <property type="entry name" value="Adenylate cyclase-associated CAP, N-terminal domain"/>
    <property type="match status" value="1"/>
</dbReference>
<evidence type="ECO:0000313" key="4">
    <source>
        <dbReference type="Proteomes" id="UP000818624"/>
    </source>
</evidence>
<dbReference type="EMBL" id="CP046236">
    <property type="protein sequence ID" value="WFD48982.1"/>
    <property type="molecule type" value="Genomic_DNA"/>
</dbReference>
<dbReference type="Pfam" id="PF01213">
    <property type="entry name" value="CAP_N-CM"/>
    <property type="match status" value="1"/>
</dbReference>